<dbReference type="InterPro" id="IPR036890">
    <property type="entry name" value="HATPase_C_sf"/>
</dbReference>
<dbReference type="SUPFAM" id="SSF55874">
    <property type="entry name" value="ATPase domain of HSP90 chaperone/DNA topoisomerase II/histidine kinase"/>
    <property type="match status" value="1"/>
</dbReference>
<proteinExistence type="predicted"/>
<dbReference type="RefSeq" id="WP_377094868.1">
    <property type="nucleotide sequence ID" value="NZ_JBHSJM010000001.1"/>
</dbReference>
<evidence type="ECO:0000259" key="1">
    <source>
        <dbReference type="Pfam" id="PF13020"/>
    </source>
</evidence>
<dbReference type="InterPro" id="IPR024975">
    <property type="entry name" value="NOV_C"/>
</dbReference>
<dbReference type="EMBL" id="JBHUJC010000003">
    <property type="protein sequence ID" value="MFD2275123.1"/>
    <property type="molecule type" value="Genomic_DNA"/>
</dbReference>
<dbReference type="Pfam" id="PF13020">
    <property type="entry name" value="NOV_C"/>
    <property type="match status" value="1"/>
</dbReference>
<reference evidence="3" key="1">
    <citation type="journal article" date="2019" name="Int. J. Syst. Evol. Microbiol.">
        <title>The Global Catalogue of Microorganisms (GCM) 10K type strain sequencing project: providing services to taxonomists for standard genome sequencing and annotation.</title>
        <authorList>
            <consortium name="The Broad Institute Genomics Platform"/>
            <consortium name="The Broad Institute Genome Sequencing Center for Infectious Disease"/>
            <person name="Wu L."/>
            <person name="Ma J."/>
        </authorList>
    </citation>
    <scope>NUCLEOTIDE SEQUENCE [LARGE SCALE GENOMIC DNA]</scope>
    <source>
        <strain evidence="3">JCM 16545</strain>
    </source>
</reference>
<organism evidence="2 3">
    <name type="scientific">Rubritalea spongiae</name>
    <dbReference type="NCBI Taxonomy" id="430797"/>
    <lineage>
        <taxon>Bacteria</taxon>
        <taxon>Pseudomonadati</taxon>
        <taxon>Verrucomicrobiota</taxon>
        <taxon>Verrucomicrobiia</taxon>
        <taxon>Verrucomicrobiales</taxon>
        <taxon>Rubritaleaceae</taxon>
        <taxon>Rubritalea</taxon>
    </lineage>
</organism>
<accession>A0ABW5DY39</accession>
<dbReference type="PANTHER" id="PTHR32387:SF0">
    <property type="entry name" value="PROTEIN NO VEIN"/>
    <property type="match status" value="1"/>
</dbReference>
<sequence length="1407" mass="157515">MNATEWVTWLEEQEQLRCEEYLLRDGDRLIADYRQELQVKHDYEGRELLEMLQNAGDAAAAIGGNGRVRICLLDHGLLIANTGVPFSKGGIKSLQTANLSPKKRESGVRVGEKGLGFRSILNWSRTPIINSGSLRLVFDPTHSEKVLHKMMGKSGSLAEAVNKERGDTTDVVCPLLAFPAYSDTQNIEHQLNCELQRKIYEHSEQLRSEGFDTVVGMPFSKKGAYKHAEQQLDELPYEILLFVHSLAQVEIQRGDDPVKVWSRKELQAGRYHLLEDGEFKGDWKIYDYSDERVPVDLLEDGEAGAQSYQITIAVPMEGSSKKEAYPLYSFFPTEVEVPLPVVCHATLRLEENRKRPTRGEINAHILRDLAVKLVSVAELQSSTESPWSAIDKLAPKRGLPYPRELADVGFGVLIIEQAKKRRILPCLDGTLRKSSEVWHVEQASDSWLPVKAFGDIVNSPEEQRYISFINSLELAKLESDAFVERCGKVYLGLEARVRLIRGIVEAKLEDKFAFSQLLLDHTGTPVSEGSRTFLSEVKVMDSLPSWTNVTFIEPELKRELERVLHPKDVRDLQKKLKQFGAEEFSNVSVIRRLVVSAKEVIEVAALREGLVWRELVAWIYQLYDEWEDDSVVGLPKDLSIKLPNKDGEYVPAGLLYLSREYGLKGRMLEGLYGDWANDKLIADREHLGLPCNSEKVVSFLVWLGVADMPRQIVDKLGTSVAGFKDYVCSVISYPALFGDVSYSTSSDVETARVRDVVMVDGLSDILSMAPPLAILSWAAIDHRFEGWRESHSEHCKLTAKPYRAHNERRCSQLMPSAIIWMIANTDWLPSSHGEKSKPRDVMLPTKVVEALFPKPCDFEKSEKEELGLLEFERLRHAWERVGVSPGLDSLSRDEVYGLMNRLPDLSLDGKAAKSVYRWFLESEGNLYGYHGCEYQKFLDEGVMWASVSGESSYMRVKDLVHIDSEVVPRSMLKDVAVVDLPARVGGQKVKKLFGVENLTKSSMRQSLASYTLSVDSESEALYFEDVKPWLKQLRQSQVVKAEKLRDLDAVELKVCNELTLKLSIAGKEHVFEVDPWSAVTDSGCIFVKVADGSFGFLPKDLLAEAIGGEVARLFDLTSGDAYASIYKCAPEYRDALLRKMIGEDFQPVSDADLAVFKPMPLPQEAPKGVSDVIDLEESVVDESTETLDGDSEDFGGIIHNSEIVYPAAGPIQVEDGKHVITSSSERALVVGEVGGGSAGGGSRRSGEAMDGEECEKMAESFEKQQGRFPLRVGSIKGYNGARCDIFSFDTLEKRSAFEKGTTIEGRLEREMSLIDRFIEVKGRRSPGAAIELEGNELQCAKETGVKYYLYRISPDKNKVFKLTILNNPLSKRPAVSYKAVIQPNHTKEVVVHLISNKASEKESNINV</sequence>
<evidence type="ECO:0000313" key="3">
    <source>
        <dbReference type="Proteomes" id="UP001597297"/>
    </source>
</evidence>
<dbReference type="NCBIfam" id="NF047352">
    <property type="entry name" value="P_loop_sacsin"/>
    <property type="match status" value="1"/>
</dbReference>
<comment type="caution">
    <text evidence="2">The sequence shown here is derived from an EMBL/GenBank/DDBJ whole genome shotgun (WGS) entry which is preliminary data.</text>
</comment>
<dbReference type="Proteomes" id="UP001597297">
    <property type="component" value="Unassembled WGS sequence"/>
</dbReference>
<protein>
    <submittedName>
        <fullName evidence="2">Sacsin N-terminal ATP-binding-like domain-containing protein</fullName>
    </submittedName>
</protein>
<gene>
    <name evidence="2" type="ORF">ACFSQZ_01460</name>
</gene>
<keyword evidence="3" id="KW-1185">Reference proteome</keyword>
<name>A0ABW5DY39_9BACT</name>
<evidence type="ECO:0000313" key="2">
    <source>
        <dbReference type="EMBL" id="MFD2275123.1"/>
    </source>
</evidence>
<dbReference type="PANTHER" id="PTHR32387">
    <property type="entry name" value="WU:FJ29H11"/>
    <property type="match status" value="1"/>
</dbReference>
<feature type="domain" description="Protein NO VEIN C-terminal" evidence="1">
    <location>
        <begin position="1310"/>
        <end position="1359"/>
    </location>
</feature>
<dbReference type="InterPro" id="IPR052957">
    <property type="entry name" value="Auxin_embryo_med"/>
</dbReference>